<dbReference type="STRING" id="1888995.BD935_01445"/>
<reference evidence="6 7" key="1">
    <citation type="submission" date="2016-08" db="EMBL/GenBank/DDBJ databases">
        <title>New Insights into Marine Group III Euryarchaeota, from dark to light.</title>
        <authorList>
            <person name="Haro-Moreno J.M."/>
            <person name="Rodriguez-Valera F."/>
            <person name="Lopez-Garcia P."/>
            <person name="Moreira D."/>
            <person name="Martin-Cuadrado A.B."/>
        </authorList>
    </citation>
    <scope>NUCLEOTIDE SEQUENCE [LARGE SCALE GENOMIC DNA]</scope>
    <source>
        <strain evidence="6">CG-Epi1</strain>
    </source>
</reference>
<evidence type="ECO:0000256" key="2">
    <source>
        <dbReference type="ARBA" id="ARBA00022980"/>
    </source>
</evidence>
<evidence type="ECO:0000313" key="6">
    <source>
        <dbReference type="EMBL" id="OIR18453.1"/>
    </source>
</evidence>
<evidence type="ECO:0000256" key="4">
    <source>
        <dbReference type="HAMAP-Rule" id="MF_00329"/>
    </source>
</evidence>
<gene>
    <name evidence="4" type="primary">rpl18e</name>
    <name evidence="6" type="ORF">BD935_01445</name>
</gene>
<dbReference type="EMBL" id="MIZA01000020">
    <property type="protein sequence ID" value="OIR18453.1"/>
    <property type="molecule type" value="Genomic_DNA"/>
</dbReference>
<accession>A0A1J5TQ52</accession>
<feature type="domain" description="Large ribosomal subunit protein uL15/eL18" evidence="5">
    <location>
        <begin position="57"/>
        <end position="103"/>
    </location>
</feature>
<dbReference type="NCBIfam" id="NF003079">
    <property type="entry name" value="PRK04005.1"/>
    <property type="match status" value="1"/>
</dbReference>
<dbReference type="Gene3D" id="3.100.10.10">
    <property type="match status" value="1"/>
</dbReference>
<comment type="caution">
    <text evidence="6">The sequence shown here is derived from an EMBL/GenBank/DDBJ whole genome shotgun (WGS) entry which is preliminary data.</text>
</comment>
<dbReference type="PANTHER" id="PTHR10934:SF2">
    <property type="entry name" value="LARGE RIBOSOMAL SUBUNIT PROTEIN EL18"/>
    <property type="match status" value="1"/>
</dbReference>
<proteinExistence type="inferred from homology"/>
<evidence type="ECO:0000259" key="5">
    <source>
        <dbReference type="Pfam" id="PF00828"/>
    </source>
</evidence>
<dbReference type="GO" id="GO:0006412">
    <property type="term" value="P:translation"/>
    <property type="evidence" value="ECO:0007669"/>
    <property type="project" value="UniProtKB-UniRule"/>
</dbReference>
<dbReference type="SUPFAM" id="SSF52080">
    <property type="entry name" value="Ribosomal proteins L15p and L18e"/>
    <property type="match status" value="1"/>
</dbReference>
<dbReference type="Pfam" id="PF00828">
    <property type="entry name" value="Ribosomal_L27A"/>
    <property type="match status" value="1"/>
</dbReference>
<dbReference type="GO" id="GO:0022625">
    <property type="term" value="C:cytosolic large ribosomal subunit"/>
    <property type="evidence" value="ECO:0007669"/>
    <property type="project" value="TreeGrafter"/>
</dbReference>
<organism evidence="6 7">
    <name type="scientific">Marine Group III euryarchaeote CG-Epi1</name>
    <dbReference type="NCBI Taxonomy" id="1888995"/>
    <lineage>
        <taxon>Archaea</taxon>
        <taxon>Methanobacteriati</taxon>
        <taxon>Thermoplasmatota</taxon>
        <taxon>Thermoplasmata</taxon>
        <taxon>Candidatus Thermoprofundales</taxon>
    </lineage>
</organism>
<dbReference type="InterPro" id="IPR036227">
    <property type="entry name" value="Ribosomal_uL15/eL18_sf"/>
</dbReference>
<evidence type="ECO:0000256" key="3">
    <source>
        <dbReference type="ARBA" id="ARBA00023274"/>
    </source>
</evidence>
<dbReference type="Proteomes" id="UP000183080">
    <property type="component" value="Unassembled WGS sequence"/>
</dbReference>
<keyword evidence="3 4" id="KW-0687">Ribonucleoprotein</keyword>
<dbReference type="GO" id="GO:0003723">
    <property type="term" value="F:RNA binding"/>
    <property type="evidence" value="ECO:0007669"/>
    <property type="project" value="TreeGrafter"/>
</dbReference>
<protein>
    <recommendedName>
        <fullName evidence="4">Large ribosomal subunit protein eL18</fullName>
    </recommendedName>
</protein>
<evidence type="ECO:0000256" key="1">
    <source>
        <dbReference type="ARBA" id="ARBA00006815"/>
    </source>
</evidence>
<comment type="similarity">
    <text evidence="1 4">Belongs to the eukaryotic ribosomal protein eL18 family.</text>
</comment>
<dbReference type="InterPro" id="IPR000039">
    <property type="entry name" value="Ribosomal_eL18"/>
</dbReference>
<dbReference type="AlphaFoldDB" id="A0A1J5TQ52"/>
<evidence type="ECO:0000313" key="7">
    <source>
        <dbReference type="Proteomes" id="UP000183080"/>
    </source>
</evidence>
<dbReference type="PANTHER" id="PTHR10934">
    <property type="entry name" value="60S RIBOSOMAL PROTEIN L18"/>
    <property type="match status" value="1"/>
</dbReference>
<dbReference type="InterPro" id="IPR021131">
    <property type="entry name" value="Ribosomal_uL15/eL18"/>
</dbReference>
<name>A0A1J5TQ52_9ARCH</name>
<dbReference type="GO" id="GO:0003735">
    <property type="term" value="F:structural constituent of ribosome"/>
    <property type="evidence" value="ECO:0007669"/>
    <property type="project" value="InterPro"/>
</dbReference>
<sequence>MSKKQISRKSNSELVKTIDELKAASRKNDAPIWKSIAKKLEGPSRNWPIVNVSKIEYNAAKNGKVVIPGKIMGSGTLSKKVTVSAYSFTKTAIQKIENAGGKCMIYNDFIKKNPTGKDVVVIG</sequence>
<dbReference type="InterPro" id="IPR022947">
    <property type="entry name" value="Ribosomal_eL18_arc"/>
</dbReference>
<dbReference type="HAMAP" id="MF_00329">
    <property type="entry name" value="Ribosomal_eL18"/>
    <property type="match status" value="1"/>
</dbReference>
<keyword evidence="2 4" id="KW-0689">Ribosomal protein</keyword>
<dbReference type="InterPro" id="IPR001196">
    <property type="entry name" value="Ribosomal_uL15_CS"/>
</dbReference>
<dbReference type="PROSITE" id="PS00475">
    <property type="entry name" value="RIBOSOMAL_L15"/>
    <property type="match status" value="1"/>
</dbReference>